<dbReference type="EMBL" id="CP074694">
    <property type="protein sequence ID" value="QVL31592.1"/>
    <property type="molecule type" value="Genomic_DNA"/>
</dbReference>
<protein>
    <submittedName>
        <fullName evidence="2">Uncharacterized protein</fullName>
    </submittedName>
</protein>
<organism evidence="2 3">
    <name type="scientific">Telmatocola sphagniphila</name>
    <dbReference type="NCBI Taxonomy" id="1123043"/>
    <lineage>
        <taxon>Bacteria</taxon>
        <taxon>Pseudomonadati</taxon>
        <taxon>Planctomycetota</taxon>
        <taxon>Planctomycetia</taxon>
        <taxon>Gemmatales</taxon>
        <taxon>Gemmataceae</taxon>
    </lineage>
</organism>
<proteinExistence type="predicted"/>
<keyword evidence="1" id="KW-0175">Coiled coil</keyword>
<name>A0A8E6B582_9BACT</name>
<reference evidence="2" key="1">
    <citation type="submission" date="2021-05" db="EMBL/GenBank/DDBJ databases">
        <title>Complete genome sequence of the cellulolytic planctomycete Telmatocola sphagniphila SP2T and characterization of the first cellulase from planctomycetes.</title>
        <authorList>
            <person name="Rakitin A.L."/>
            <person name="Beletsky A.V."/>
            <person name="Naumoff D.G."/>
            <person name="Kulichevskaya I.S."/>
            <person name="Mardanov A.V."/>
            <person name="Ravin N.V."/>
            <person name="Dedysh S.N."/>
        </authorList>
    </citation>
    <scope>NUCLEOTIDE SEQUENCE</scope>
    <source>
        <strain evidence="2">SP2T</strain>
    </source>
</reference>
<sequence>MSTVETRLHDLERENASLKKTMKRNSRILLAALIALFGVGTLGARTIADRKNADFDIVTARQLRVVDADGKVKVLVAADKQSNPSIVQGYVAVLDDLQNGSAIFGHWGSGDLVWFVDGDKSGNNLYLGALQKEVLVQSANANSHKLNYRLFAKEGQSGIDFTSNVKEPDMKHTIEKHLKEKGTP</sequence>
<accession>A0A8E6B582</accession>
<evidence type="ECO:0000313" key="2">
    <source>
        <dbReference type="EMBL" id="QVL31592.1"/>
    </source>
</evidence>
<dbReference type="Proteomes" id="UP000676194">
    <property type="component" value="Chromosome"/>
</dbReference>
<evidence type="ECO:0000256" key="1">
    <source>
        <dbReference type="SAM" id="Coils"/>
    </source>
</evidence>
<dbReference type="KEGG" id="tsph:KIH39_22540"/>
<dbReference type="AlphaFoldDB" id="A0A8E6B582"/>
<gene>
    <name evidence="2" type="ORF">KIH39_22540</name>
</gene>
<keyword evidence="3" id="KW-1185">Reference proteome</keyword>
<evidence type="ECO:0000313" key="3">
    <source>
        <dbReference type="Proteomes" id="UP000676194"/>
    </source>
</evidence>
<feature type="coiled-coil region" evidence="1">
    <location>
        <begin position="1"/>
        <end position="28"/>
    </location>
</feature>
<dbReference type="RefSeq" id="WP_213495638.1">
    <property type="nucleotide sequence ID" value="NZ_CP074694.1"/>
</dbReference>